<proteinExistence type="inferred from homology"/>
<comment type="caution">
    <text evidence="9">The sequence shown here is derived from an EMBL/GenBank/DDBJ whole genome shotgun (WGS) entry which is preliminary data.</text>
</comment>
<dbReference type="NCBIfam" id="NF004853">
    <property type="entry name" value="PRK06205.1"/>
    <property type="match status" value="1"/>
</dbReference>
<dbReference type="SUPFAM" id="SSF53901">
    <property type="entry name" value="Thiolase-like"/>
    <property type="match status" value="2"/>
</dbReference>
<dbReference type="PANTHER" id="PTHR18919:SF107">
    <property type="entry name" value="ACETYL-COA ACETYLTRANSFERASE, CYTOSOLIC"/>
    <property type="match status" value="1"/>
</dbReference>
<keyword evidence="4 6" id="KW-0012">Acyltransferase</keyword>
<evidence type="ECO:0000256" key="1">
    <source>
        <dbReference type="ARBA" id="ARBA00010982"/>
    </source>
</evidence>
<organism evidence="9 10">
    <name type="scientific">Streptomyces axinellae</name>
    <dbReference type="NCBI Taxonomy" id="552788"/>
    <lineage>
        <taxon>Bacteria</taxon>
        <taxon>Bacillati</taxon>
        <taxon>Actinomycetota</taxon>
        <taxon>Actinomycetes</taxon>
        <taxon>Kitasatosporales</taxon>
        <taxon>Streptomycetaceae</taxon>
        <taxon>Streptomyces</taxon>
    </lineage>
</organism>
<dbReference type="Pfam" id="PF02803">
    <property type="entry name" value="Thiolase_C"/>
    <property type="match status" value="1"/>
</dbReference>
<dbReference type="Proteomes" id="UP001501447">
    <property type="component" value="Unassembled WGS sequence"/>
</dbReference>
<feature type="domain" description="Thiolase C-terminal" evidence="8">
    <location>
        <begin position="276"/>
        <end position="402"/>
    </location>
</feature>
<gene>
    <name evidence="9" type="ORF">GCM10009863_58190</name>
</gene>
<protein>
    <recommendedName>
        <fullName evidence="5">Probable acetyl-CoA acetyltransferase</fullName>
        <ecNumber evidence="2">2.3.1.9</ecNumber>
    </recommendedName>
</protein>
<dbReference type="RefSeq" id="WP_344570028.1">
    <property type="nucleotide sequence ID" value="NZ_BAAARJ010000023.1"/>
</dbReference>
<evidence type="ECO:0000256" key="5">
    <source>
        <dbReference type="ARBA" id="ARBA00040529"/>
    </source>
</evidence>
<dbReference type="PIRSF" id="PIRSF000429">
    <property type="entry name" value="Ac-CoA_Ac_transf"/>
    <property type="match status" value="1"/>
</dbReference>
<dbReference type="InterPro" id="IPR016039">
    <property type="entry name" value="Thiolase-like"/>
</dbReference>
<evidence type="ECO:0000256" key="2">
    <source>
        <dbReference type="ARBA" id="ARBA00012705"/>
    </source>
</evidence>
<keyword evidence="10" id="KW-1185">Reference proteome</keyword>
<dbReference type="CDD" id="cd00751">
    <property type="entry name" value="thiolase"/>
    <property type="match status" value="1"/>
</dbReference>
<dbReference type="EMBL" id="BAAARJ010000023">
    <property type="protein sequence ID" value="GAA2634230.1"/>
    <property type="molecule type" value="Genomic_DNA"/>
</dbReference>
<reference evidence="10" key="1">
    <citation type="journal article" date="2019" name="Int. J. Syst. Evol. Microbiol.">
        <title>The Global Catalogue of Microorganisms (GCM) 10K type strain sequencing project: providing services to taxonomists for standard genome sequencing and annotation.</title>
        <authorList>
            <consortium name="The Broad Institute Genomics Platform"/>
            <consortium name="The Broad Institute Genome Sequencing Center for Infectious Disease"/>
            <person name="Wu L."/>
            <person name="Ma J."/>
        </authorList>
    </citation>
    <scope>NUCLEOTIDE SEQUENCE [LARGE SCALE GENOMIC DNA]</scope>
    <source>
        <strain evidence="10">JCM 16373</strain>
    </source>
</reference>
<evidence type="ECO:0000256" key="6">
    <source>
        <dbReference type="RuleBase" id="RU003557"/>
    </source>
</evidence>
<accession>A0ABP6D5E5</accession>
<evidence type="ECO:0000256" key="3">
    <source>
        <dbReference type="ARBA" id="ARBA00022679"/>
    </source>
</evidence>
<dbReference type="EC" id="2.3.1.9" evidence="2"/>
<dbReference type="Pfam" id="PF00108">
    <property type="entry name" value="Thiolase_N"/>
    <property type="match status" value="1"/>
</dbReference>
<evidence type="ECO:0000259" key="8">
    <source>
        <dbReference type="Pfam" id="PF02803"/>
    </source>
</evidence>
<evidence type="ECO:0000259" key="7">
    <source>
        <dbReference type="Pfam" id="PF00108"/>
    </source>
</evidence>
<evidence type="ECO:0000313" key="9">
    <source>
        <dbReference type="EMBL" id="GAA2634230.1"/>
    </source>
</evidence>
<dbReference type="NCBIfam" id="TIGR01930">
    <property type="entry name" value="AcCoA-C-Actrans"/>
    <property type="match status" value="1"/>
</dbReference>
<feature type="domain" description="Thiolase N-terminal" evidence="7">
    <location>
        <begin position="4"/>
        <end position="266"/>
    </location>
</feature>
<evidence type="ECO:0000313" key="10">
    <source>
        <dbReference type="Proteomes" id="UP001501447"/>
    </source>
</evidence>
<dbReference type="InterPro" id="IPR020616">
    <property type="entry name" value="Thiolase_N"/>
</dbReference>
<dbReference type="InterPro" id="IPR002155">
    <property type="entry name" value="Thiolase"/>
</dbReference>
<dbReference type="InterPro" id="IPR020617">
    <property type="entry name" value="Thiolase_C"/>
</dbReference>
<evidence type="ECO:0000256" key="4">
    <source>
        <dbReference type="ARBA" id="ARBA00023315"/>
    </source>
</evidence>
<dbReference type="Gene3D" id="3.40.47.10">
    <property type="match status" value="2"/>
</dbReference>
<dbReference type="PANTHER" id="PTHR18919">
    <property type="entry name" value="ACETYL-COA C-ACYLTRANSFERASE"/>
    <property type="match status" value="1"/>
</dbReference>
<keyword evidence="3 6" id="KW-0808">Transferase</keyword>
<name>A0ABP6D5E5_9ACTN</name>
<comment type="similarity">
    <text evidence="1 6">Belongs to the thiolase-like superfamily. Thiolase family.</text>
</comment>
<sequence length="405" mass="41757">MSDIVICEPLRTPIGAFGGGLAGQRPERLAALVISEIVSRTGIEPERVDEVILGQAYPSSEAPAIGRVAALDAGLPPTVTGTQIDRRCGSGLQAVLDAAMQVRAGFSEVVIAGGVEVMSSAPYYTHEGRWGIKGPGLRFHDSLARGRVTAGGVNHPVPGGMIETAENLRREFAISREDQDALALRSQLRAARALEEGLFAAETVPVTVRTRKGETVVAADEHPRPDTTAQKLAGLRPVLGKEDPGATVTAGNASGQNDAAAACLVTGAGTAERLGLTPLVRLVSFARAGVPARTMGLGPVQATRDALAKAGLSLPDLDLIELNEAFAAQVLACTHALGLGAEDHEQRINVNGSGISLGHPVGATGARILTTLAHAMRRGGARLGLETMCIGGGQGLAAVFERVAD</sequence>